<dbReference type="EMBL" id="CP048649">
    <property type="protein sequence ID" value="QIB68742.1"/>
    <property type="molecule type" value="Genomic_DNA"/>
</dbReference>
<evidence type="ECO:0000313" key="5">
    <source>
        <dbReference type="Proteomes" id="UP000466848"/>
    </source>
</evidence>
<dbReference type="SUPFAM" id="SSF52218">
    <property type="entry name" value="Flavoproteins"/>
    <property type="match status" value="1"/>
</dbReference>
<keyword evidence="2" id="KW-0288">FMN</keyword>
<keyword evidence="5" id="KW-1185">Reference proteome</keyword>
<evidence type="ECO:0000256" key="2">
    <source>
        <dbReference type="ARBA" id="ARBA00022643"/>
    </source>
</evidence>
<dbReference type="InterPro" id="IPR005025">
    <property type="entry name" value="FMN_Rdtase-like_dom"/>
</dbReference>
<organism evidence="4 5">
    <name type="scientific">Aminipila butyrica</name>
    <dbReference type="NCBI Taxonomy" id="433296"/>
    <lineage>
        <taxon>Bacteria</taxon>
        <taxon>Bacillati</taxon>
        <taxon>Bacillota</taxon>
        <taxon>Clostridia</taxon>
        <taxon>Peptostreptococcales</taxon>
        <taxon>Anaerovoracaceae</taxon>
        <taxon>Aminipila</taxon>
    </lineage>
</organism>
<reference evidence="4 5" key="1">
    <citation type="submission" date="2020-02" db="EMBL/GenBank/DDBJ databases">
        <authorList>
            <person name="Kim Y.B."/>
            <person name="Roh S.W."/>
        </authorList>
    </citation>
    <scope>NUCLEOTIDE SEQUENCE [LARGE SCALE GENOMIC DNA]</scope>
    <source>
        <strain evidence="4 5">DSM 103574</strain>
    </source>
</reference>
<evidence type="ECO:0000259" key="3">
    <source>
        <dbReference type="Pfam" id="PF03358"/>
    </source>
</evidence>
<dbReference type="RefSeq" id="WP_163065605.1">
    <property type="nucleotide sequence ID" value="NZ_CP048649.1"/>
</dbReference>
<dbReference type="KEGG" id="abut:Ami103574_05140"/>
<keyword evidence="1" id="KW-0285">Flavoprotein</keyword>
<dbReference type="PANTHER" id="PTHR43278">
    <property type="entry name" value="NAD(P)H-DEPENDENT FMN-CONTAINING OXIDOREDUCTASE YWQN-RELATED"/>
    <property type="match status" value="1"/>
</dbReference>
<dbReference type="Proteomes" id="UP000466848">
    <property type="component" value="Chromosome"/>
</dbReference>
<dbReference type="PANTHER" id="PTHR43278:SF4">
    <property type="entry name" value="NAD(P)H-DEPENDENT FMN-CONTAINING OXIDOREDUCTASE YWQN-RELATED"/>
    <property type="match status" value="1"/>
</dbReference>
<protein>
    <submittedName>
        <fullName evidence="4">Flavodoxin family protein</fullName>
    </submittedName>
</protein>
<dbReference type="GO" id="GO:0016491">
    <property type="term" value="F:oxidoreductase activity"/>
    <property type="evidence" value="ECO:0007669"/>
    <property type="project" value="InterPro"/>
</dbReference>
<dbReference type="AlphaFoldDB" id="A0A858BTR9"/>
<dbReference type="Pfam" id="PF03358">
    <property type="entry name" value="FMN_red"/>
    <property type="match status" value="1"/>
</dbReference>
<evidence type="ECO:0000313" key="4">
    <source>
        <dbReference type="EMBL" id="QIB68742.1"/>
    </source>
</evidence>
<evidence type="ECO:0000256" key="1">
    <source>
        <dbReference type="ARBA" id="ARBA00022630"/>
    </source>
</evidence>
<accession>A0A858BTR9</accession>
<dbReference type="InterPro" id="IPR051796">
    <property type="entry name" value="ISF_SsuE-like"/>
</dbReference>
<sequence length="211" mass="23355">MKVLLVNGSPNKEGCTNRALREITDTLEKENIETEIMWLGRKPISGCTACRACQKLGTCVIKDVVCEFLVAARDADGFIFGSPVHYAGASGSMTSFLDRVFYAEMAGNGNKSLYLKPGAAVVSARRGGTTAAFDQLNKYFTIQEMPVISSRYWNMVHGNTPEEVEQDLEGLYVMRVLARNMAYHLRCKEAAEKAGVARPEEEARVITNFIR</sequence>
<feature type="domain" description="NADPH-dependent FMN reductase-like" evidence="3">
    <location>
        <begin position="1"/>
        <end position="158"/>
    </location>
</feature>
<name>A0A858BTR9_9FIRM</name>
<proteinExistence type="predicted"/>
<dbReference type="Gene3D" id="3.40.50.360">
    <property type="match status" value="1"/>
</dbReference>
<dbReference type="InterPro" id="IPR029039">
    <property type="entry name" value="Flavoprotein-like_sf"/>
</dbReference>
<gene>
    <name evidence="4" type="ORF">Ami103574_05140</name>
</gene>